<dbReference type="PATRIC" id="fig|821.40.peg.3211"/>
<dbReference type="EC" id="7.2.2.8" evidence="3"/>
<dbReference type="Gene3D" id="3.30.70.100">
    <property type="match status" value="1"/>
</dbReference>
<dbReference type="GO" id="GO:0055070">
    <property type="term" value="P:copper ion homeostasis"/>
    <property type="evidence" value="ECO:0007669"/>
    <property type="project" value="TreeGrafter"/>
</dbReference>
<dbReference type="Gene3D" id="3.40.1110.10">
    <property type="entry name" value="Calcium-transporting ATPase, cytoplasmic domain N"/>
    <property type="match status" value="1"/>
</dbReference>
<gene>
    <name evidence="16" type="ORF">BvMPK_2671</name>
</gene>
<dbReference type="Proteomes" id="UP000061587">
    <property type="component" value="Chromosome"/>
</dbReference>
<dbReference type="PROSITE" id="PS50846">
    <property type="entry name" value="HMA_2"/>
    <property type="match status" value="1"/>
</dbReference>
<dbReference type="NCBIfam" id="TIGR01511">
    <property type="entry name" value="ATPase-IB1_Cu"/>
    <property type="match status" value="1"/>
</dbReference>
<keyword evidence="10" id="KW-1278">Translocase</keyword>
<dbReference type="SUPFAM" id="SSF55008">
    <property type="entry name" value="HMA, heavy metal-associated domain"/>
    <property type="match status" value="1"/>
</dbReference>
<dbReference type="Gene3D" id="3.40.50.1000">
    <property type="entry name" value="HAD superfamily/HAD-like"/>
    <property type="match status" value="1"/>
</dbReference>
<dbReference type="Pfam" id="PF00122">
    <property type="entry name" value="E1-E2_ATPase"/>
    <property type="match status" value="1"/>
</dbReference>
<dbReference type="InterPro" id="IPR017969">
    <property type="entry name" value="Heavy-metal-associated_CS"/>
</dbReference>
<evidence type="ECO:0000256" key="6">
    <source>
        <dbReference type="ARBA" id="ARBA00022692"/>
    </source>
</evidence>
<feature type="transmembrane region" description="Helical" evidence="14">
    <location>
        <begin position="158"/>
        <end position="176"/>
    </location>
</feature>
<dbReference type="SUPFAM" id="SSF81653">
    <property type="entry name" value="Calcium ATPase, transduction domain A"/>
    <property type="match status" value="1"/>
</dbReference>
<evidence type="ECO:0000256" key="5">
    <source>
        <dbReference type="ARBA" id="ARBA00022475"/>
    </source>
</evidence>
<sequence>MNMSDMTKKLYPVTGMHCAACAGNVEKIVRKQEGVENASVNLAAATLAVTYNPDIVSPQQLKEAVMKIGFDLIIDEDNSVQEQEEAEQSYYGQLKRKTIVAWIFALPVAVLGMFLMNVPGVNWWMLLLSLPVILYSGRSFYMNAWKQTLQRTSNMDTLVALSTSIAFLFSLFNTFYPEFWYSRGLEPHVYYEAATVIIAFVLVGKLMEEKAKGKTSTAIRKLMGLQPRTARVVKDGREEDILIAELQVGDKVSVRPGEQIPVDGVIVGGNTFIDESMISGEPIPVEKKQGDKVLAGTINQNGAFTMTAQKVGKNTVLAQIIRMVQEAQGSKAPVQRIVDKVTAVFVPVVLAVAVFTFLVWIVAGGADDFSYAMLSAVSVLVIACPCALGLATPTALMVGIGRGAESHILIKDAVALEQMRKVDTVVLDKTGTVTEGRPVVTGWLHDAGWQNEHKGILYAAELKSEHPLALAIVEALKKEGEKPALIDSFESRTGRGIVVTRGNKTFWAGSHRLLKDFGAGISDLLKGMVEDYEKSGKSLVYFGEGNTLLAVIAISDKIKDTSRQAVKQLKESGKYIVLLTGDGHLTAQNVAGEIDANRFISDALPVDKENVIKELQAEGRVVAMVGDGINDSQALARADVSIAMGKGTDIAMDVAMVTLMTSDLLLLPKAFKLSHKTVRLIHQNLFWAFIYNLIGIPVAAGILFPLYGILLNPMIASAAMACSSVSVVLNSLSLNWRKL</sequence>
<comment type="similarity">
    <text evidence="2 14">Belongs to the cation transport ATPase (P-type) (TC 3.A.3) family. Type IB subfamily.</text>
</comment>
<name>A0A0P0M3H4_PHOVU</name>
<evidence type="ECO:0000256" key="11">
    <source>
        <dbReference type="ARBA" id="ARBA00022989"/>
    </source>
</evidence>
<feature type="transmembrane region" description="Helical" evidence="14">
    <location>
        <begin position="188"/>
        <end position="207"/>
    </location>
</feature>
<dbReference type="InterPro" id="IPR018303">
    <property type="entry name" value="ATPase_P-typ_P_site"/>
</dbReference>
<dbReference type="CDD" id="cd00371">
    <property type="entry name" value="HMA"/>
    <property type="match status" value="1"/>
</dbReference>
<reference evidence="17" key="1">
    <citation type="submission" date="2015-10" db="EMBL/GenBank/DDBJ databases">
        <title>Extensive mobilome-driven genome diversification in gut-associated Bacteroides vulgatus mpk.</title>
        <authorList>
            <person name="Beier S."/>
            <person name="Lange A."/>
            <person name="Huson D.H."/>
            <person name="Frick J.-S."/>
            <person name="Autenrieth I.B."/>
        </authorList>
    </citation>
    <scope>NUCLEOTIDE SEQUENCE [LARGE SCALE GENOMIC DNA]</scope>
    <source>
        <strain evidence="17">mpk</strain>
    </source>
</reference>
<dbReference type="InterPro" id="IPR059000">
    <property type="entry name" value="ATPase_P-type_domA"/>
</dbReference>
<dbReference type="GO" id="GO:0060003">
    <property type="term" value="P:copper ion export"/>
    <property type="evidence" value="ECO:0007669"/>
    <property type="project" value="UniProtKB-ARBA"/>
</dbReference>
<keyword evidence="7 14" id="KW-0479">Metal-binding</keyword>
<dbReference type="Pfam" id="PF00403">
    <property type="entry name" value="HMA"/>
    <property type="match status" value="1"/>
</dbReference>
<dbReference type="AlphaFoldDB" id="A0A0P0M3H4"/>
<dbReference type="NCBIfam" id="TIGR01494">
    <property type="entry name" value="ATPase_P-type"/>
    <property type="match status" value="1"/>
</dbReference>
<dbReference type="GO" id="GO:0005524">
    <property type="term" value="F:ATP binding"/>
    <property type="evidence" value="ECO:0007669"/>
    <property type="project" value="UniProtKB-UniRule"/>
</dbReference>
<evidence type="ECO:0000256" key="10">
    <source>
        <dbReference type="ARBA" id="ARBA00022967"/>
    </source>
</evidence>
<dbReference type="InterPro" id="IPR027256">
    <property type="entry name" value="P-typ_ATPase_IB"/>
</dbReference>
<dbReference type="PROSITE" id="PS01047">
    <property type="entry name" value="HMA_1"/>
    <property type="match status" value="1"/>
</dbReference>
<dbReference type="InterPro" id="IPR006121">
    <property type="entry name" value="HMA_dom"/>
</dbReference>
<dbReference type="SUPFAM" id="SSF81665">
    <property type="entry name" value="Calcium ATPase, transmembrane domain M"/>
    <property type="match status" value="1"/>
</dbReference>
<evidence type="ECO:0000256" key="1">
    <source>
        <dbReference type="ARBA" id="ARBA00004651"/>
    </source>
</evidence>
<evidence type="ECO:0000313" key="16">
    <source>
        <dbReference type="EMBL" id="ALK85262.1"/>
    </source>
</evidence>
<dbReference type="InterPro" id="IPR001757">
    <property type="entry name" value="P_typ_ATPase"/>
</dbReference>
<dbReference type="PANTHER" id="PTHR43520">
    <property type="entry name" value="ATP7, ISOFORM B"/>
    <property type="match status" value="1"/>
</dbReference>
<dbReference type="EMBL" id="CP013020">
    <property type="protein sequence ID" value="ALK85262.1"/>
    <property type="molecule type" value="Genomic_DNA"/>
</dbReference>
<dbReference type="InterPro" id="IPR036163">
    <property type="entry name" value="HMA_dom_sf"/>
</dbReference>
<proteinExistence type="inferred from homology"/>
<evidence type="ECO:0000259" key="15">
    <source>
        <dbReference type="PROSITE" id="PS50846"/>
    </source>
</evidence>
<feature type="transmembrane region" description="Helical" evidence="14">
    <location>
        <begin position="369"/>
        <end position="392"/>
    </location>
</feature>
<keyword evidence="8 14" id="KW-0547">Nucleotide-binding</keyword>
<dbReference type="PROSITE" id="PS01229">
    <property type="entry name" value="COF_2"/>
    <property type="match status" value="1"/>
</dbReference>
<feature type="transmembrane region" description="Helical" evidence="14">
    <location>
        <begin position="685"/>
        <end position="708"/>
    </location>
</feature>
<dbReference type="FunFam" id="2.70.150.10:FF:000020">
    <property type="entry name" value="Copper-exporting P-type ATPase A"/>
    <property type="match status" value="1"/>
</dbReference>
<keyword evidence="6 14" id="KW-0812">Transmembrane</keyword>
<feature type="transmembrane region" description="Helical" evidence="14">
    <location>
        <begin position="714"/>
        <end position="736"/>
    </location>
</feature>
<evidence type="ECO:0000256" key="4">
    <source>
        <dbReference type="ARBA" id="ARBA00022448"/>
    </source>
</evidence>
<dbReference type="SFLD" id="SFLDF00027">
    <property type="entry name" value="p-type_atpase"/>
    <property type="match status" value="1"/>
</dbReference>
<dbReference type="InterPro" id="IPR036412">
    <property type="entry name" value="HAD-like_sf"/>
</dbReference>
<dbReference type="InterPro" id="IPR023214">
    <property type="entry name" value="HAD_sf"/>
</dbReference>
<dbReference type="InterPro" id="IPR023298">
    <property type="entry name" value="ATPase_P-typ_TM_dom_sf"/>
</dbReference>
<dbReference type="GO" id="GO:0005886">
    <property type="term" value="C:plasma membrane"/>
    <property type="evidence" value="ECO:0007669"/>
    <property type="project" value="UniProtKB-SubCell"/>
</dbReference>
<evidence type="ECO:0000256" key="3">
    <source>
        <dbReference type="ARBA" id="ARBA00012517"/>
    </source>
</evidence>
<keyword evidence="9 14" id="KW-0067">ATP-binding</keyword>
<dbReference type="GO" id="GO:0043682">
    <property type="term" value="F:P-type divalent copper transporter activity"/>
    <property type="evidence" value="ECO:0007669"/>
    <property type="project" value="TreeGrafter"/>
</dbReference>
<evidence type="ECO:0000256" key="2">
    <source>
        <dbReference type="ARBA" id="ARBA00006024"/>
    </source>
</evidence>
<dbReference type="GO" id="GO:0016887">
    <property type="term" value="F:ATP hydrolysis activity"/>
    <property type="evidence" value="ECO:0007669"/>
    <property type="project" value="InterPro"/>
</dbReference>
<keyword evidence="12" id="KW-0406">Ion transport</keyword>
<evidence type="ECO:0000256" key="8">
    <source>
        <dbReference type="ARBA" id="ARBA00022741"/>
    </source>
</evidence>
<keyword evidence="4" id="KW-0813">Transport</keyword>
<dbReference type="Pfam" id="PF00702">
    <property type="entry name" value="Hydrolase"/>
    <property type="match status" value="1"/>
</dbReference>
<feature type="transmembrane region" description="Helical" evidence="14">
    <location>
        <begin position="121"/>
        <end position="137"/>
    </location>
</feature>
<dbReference type="SFLD" id="SFLDS00003">
    <property type="entry name" value="Haloacid_Dehalogenase"/>
    <property type="match status" value="1"/>
</dbReference>
<evidence type="ECO:0000256" key="14">
    <source>
        <dbReference type="RuleBase" id="RU362081"/>
    </source>
</evidence>
<dbReference type="SFLD" id="SFLDG00002">
    <property type="entry name" value="C1.7:_P-type_atpase_like"/>
    <property type="match status" value="1"/>
</dbReference>
<dbReference type="InterPro" id="IPR044492">
    <property type="entry name" value="P_typ_ATPase_HD_dom"/>
</dbReference>
<comment type="subcellular location">
    <subcellularLocation>
        <location evidence="1">Cell membrane</location>
        <topology evidence="1">Multi-pass membrane protein</topology>
    </subcellularLocation>
</comment>
<dbReference type="InterPro" id="IPR008250">
    <property type="entry name" value="ATPase_P-typ_transduc_dom_A_sf"/>
</dbReference>
<dbReference type="PANTHER" id="PTHR43520:SF8">
    <property type="entry name" value="P-TYPE CU(+) TRANSPORTER"/>
    <property type="match status" value="1"/>
</dbReference>
<evidence type="ECO:0000256" key="13">
    <source>
        <dbReference type="ARBA" id="ARBA00023136"/>
    </source>
</evidence>
<protein>
    <recommendedName>
        <fullName evidence="3">P-type Cu(+) transporter</fullName>
        <ecNumber evidence="3">7.2.2.8</ecNumber>
    </recommendedName>
</protein>
<evidence type="ECO:0000256" key="12">
    <source>
        <dbReference type="ARBA" id="ARBA00023065"/>
    </source>
</evidence>
<evidence type="ECO:0000313" key="17">
    <source>
        <dbReference type="Proteomes" id="UP000061587"/>
    </source>
</evidence>
<feature type="domain" description="HMA" evidence="15">
    <location>
        <begin position="7"/>
        <end position="73"/>
    </location>
</feature>
<keyword evidence="11 14" id="KW-1133">Transmembrane helix</keyword>
<dbReference type="PRINTS" id="PR00943">
    <property type="entry name" value="CUATPASE"/>
</dbReference>
<evidence type="ECO:0000256" key="9">
    <source>
        <dbReference type="ARBA" id="ARBA00022840"/>
    </source>
</evidence>
<keyword evidence="13 14" id="KW-0472">Membrane</keyword>
<dbReference type="InterPro" id="IPR023299">
    <property type="entry name" value="ATPase_P-typ_cyto_dom_N"/>
</dbReference>
<accession>A0A0P0M3H4</accession>
<reference evidence="16 17" key="2">
    <citation type="journal article" date="2016" name="Genome Biol. Evol.">
        <title>Extensive mobilome-driven genome diversification in mouse gut-associated Bacteroides vulgatus mpk.</title>
        <authorList>
            <person name="Lange A."/>
            <person name="Beier S."/>
            <person name="Steimle A."/>
            <person name="Autenrieth I.B."/>
            <person name="Huson D.H."/>
            <person name="Frick J.S."/>
        </authorList>
    </citation>
    <scope>NUCLEOTIDE SEQUENCE [LARGE SCALE GENOMIC DNA]</scope>
    <source>
        <strain evidence="17">mpk</strain>
    </source>
</reference>
<dbReference type="PROSITE" id="PS00154">
    <property type="entry name" value="ATPASE_E1_E2"/>
    <property type="match status" value="1"/>
</dbReference>
<dbReference type="Gene3D" id="2.70.150.10">
    <property type="entry name" value="Calcium-transporting ATPase, cytoplasmic transduction domain A"/>
    <property type="match status" value="1"/>
</dbReference>
<organism evidence="16 17">
    <name type="scientific">Phocaeicola vulgatus</name>
    <name type="common">Bacteroides vulgatus</name>
    <dbReference type="NCBI Taxonomy" id="821"/>
    <lineage>
        <taxon>Bacteria</taxon>
        <taxon>Pseudomonadati</taxon>
        <taxon>Bacteroidota</taxon>
        <taxon>Bacteroidia</taxon>
        <taxon>Bacteroidales</taxon>
        <taxon>Bacteroidaceae</taxon>
        <taxon>Phocaeicola</taxon>
    </lineage>
</organism>
<dbReference type="GO" id="GO:0140581">
    <property type="term" value="F:P-type monovalent copper transporter activity"/>
    <property type="evidence" value="ECO:0007669"/>
    <property type="project" value="UniProtKB-EC"/>
</dbReference>
<dbReference type="CDD" id="cd02094">
    <property type="entry name" value="P-type_ATPase_Cu-like"/>
    <property type="match status" value="1"/>
</dbReference>
<keyword evidence="5 14" id="KW-1003">Cell membrane</keyword>
<dbReference type="FunFam" id="3.30.70.100:FF:000005">
    <property type="entry name" value="Copper-exporting P-type ATPase A"/>
    <property type="match status" value="1"/>
</dbReference>
<dbReference type="NCBIfam" id="TIGR01525">
    <property type="entry name" value="ATPase-IB_hvy"/>
    <property type="match status" value="1"/>
</dbReference>
<dbReference type="GO" id="GO:0005507">
    <property type="term" value="F:copper ion binding"/>
    <property type="evidence" value="ECO:0007669"/>
    <property type="project" value="TreeGrafter"/>
</dbReference>
<dbReference type="PRINTS" id="PR00942">
    <property type="entry name" value="CUATPASEI"/>
</dbReference>
<feature type="transmembrane region" description="Helical" evidence="14">
    <location>
        <begin position="341"/>
        <end position="363"/>
    </location>
</feature>
<dbReference type="PRINTS" id="PR00119">
    <property type="entry name" value="CATATPASE"/>
</dbReference>
<dbReference type="SUPFAM" id="SSF56784">
    <property type="entry name" value="HAD-like"/>
    <property type="match status" value="1"/>
</dbReference>
<feature type="transmembrane region" description="Helical" evidence="14">
    <location>
        <begin position="99"/>
        <end position="115"/>
    </location>
</feature>
<evidence type="ECO:0000256" key="7">
    <source>
        <dbReference type="ARBA" id="ARBA00022723"/>
    </source>
</evidence>